<dbReference type="RefSeq" id="WP_377175240.1">
    <property type="nucleotide sequence ID" value="NZ_JBHTMY010000001.1"/>
</dbReference>
<proteinExistence type="predicted"/>
<dbReference type="PANTHER" id="PTHR47495:SF1">
    <property type="entry name" value="BLL3820 PROTEIN"/>
    <property type="match status" value="1"/>
</dbReference>
<dbReference type="InterPro" id="IPR037165">
    <property type="entry name" value="AldOxase/xan_DH_Mopterin-bd_sf"/>
</dbReference>
<evidence type="ECO:0000313" key="2">
    <source>
        <dbReference type="EMBL" id="MFD1314026.1"/>
    </source>
</evidence>
<name>A0ABW3XYP8_9FLAO</name>
<dbReference type="Proteomes" id="UP001597201">
    <property type="component" value="Unassembled WGS sequence"/>
</dbReference>
<dbReference type="InterPro" id="IPR008274">
    <property type="entry name" value="AldOxase/xan_DH_MoCoBD1"/>
</dbReference>
<dbReference type="Gene3D" id="3.30.365.10">
    <property type="entry name" value="Aldehyde oxidase/xanthine dehydrogenase, molybdopterin binding domain"/>
    <property type="match status" value="4"/>
</dbReference>
<comment type="caution">
    <text evidence="2">The sequence shown here is derived from an EMBL/GenBank/DDBJ whole genome shotgun (WGS) entry which is preliminary data.</text>
</comment>
<dbReference type="PIRSF" id="PIRSF036389">
    <property type="entry name" value="IOR_B"/>
    <property type="match status" value="1"/>
</dbReference>
<protein>
    <submittedName>
        <fullName evidence="2">Molybdopterin cofactor-binding domain-containing protein</fullName>
    </submittedName>
</protein>
<dbReference type="InterPro" id="IPR012368">
    <property type="entry name" value="OxRdtase_Mopterin-bd_su_IorB"/>
</dbReference>
<dbReference type="Gene3D" id="3.90.1170.50">
    <property type="entry name" value="Aldehyde oxidase/xanthine dehydrogenase, a/b hammerhead"/>
    <property type="match status" value="2"/>
</dbReference>
<dbReference type="InterPro" id="IPR052516">
    <property type="entry name" value="N-heterocyclic_Hydroxylase"/>
</dbReference>
<dbReference type="PANTHER" id="PTHR47495">
    <property type="entry name" value="ALDEHYDE DEHYDROGENASE"/>
    <property type="match status" value="1"/>
</dbReference>
<dbReference type="InterPro" id="IPR046867">
    <property type="entry name" value="AldOxase/xan_DH_MoCoBD2"/>
</dbReference>
<sequence>MKRDLQNDIFFNDLYQAPVYDRRKFLKNLGSGIIVVFCLGDISLLNASCSNTSEDLNFNAYLRVKENGRVDCYTGKIEMGQGIVTSLAQVLAEELEVSVYDVDMVMGDTELCPYDAGTWGSLTTRFTDPVIRAAAAEAREVLLDLASEKFEISKDLLQVNNGAIYVKNDPSKKISYAELTKGQKIVKNLKEKPQIKKAKDFKIIGKPILSMDAEAKVTGKAKYTADIKLPGMVYAKIVRPDIFGSEKVSVDTSGLSDFEDIEFVETDDFVAVVHKDPEVANKAMNSIRVIWKSPELKVDQESIFNYLEEQIKESKVFEEAGSLKVGKAKSKIYLEGKYLDGYKAHACMETHAATCYFEGDKLTMWVSTQTPFGTRSQVAKELNMPEEKVHVKQVFLGGGFGGKGFNSQAIEAALIAKKVGKPVQLSFSRKEEFFYNRFRTAAVVNVGAGVDEKGELTVWDFDIYCAGTRGTNLFYDIPDNRTRMFNKSGVHPFGTGAWRAPGNNTTTFARESHIDVLANAAGIDPYDFRIRNLKDQNMVATLKLAAETFGWGKEKKSNRGFGIALGQDAGTLVAMISEVEVNKQTGEVKVIRVICAQDMGQVVNPHGATIQTEGGITMGVGYALFEEIEFEGGKMKTDNFNNYEFTRFSKTPEINCVFIDKMDAKPQGGGEPAIICVGASIANAVFDACGARVNRLPITPQRVLSGMS</sequence>
<reference evidence="3" key="1">
    <citation type="journal article" date="2019" name="Int. J. Syst. Evol. Microbiol.">
        <title>The Global Catalogue of Microorganisms (GCM) 10K type strain sequencing project: providing services to taxonomists for standard genome sequencing and annotation.</title>
        <authorList>
            <consortium name="The Broad Institute Genomics Platform"/>
            <consortium name="The Broad Institute Genome Sequencing Center for Infectious Disease"/>
            <person name="Wu L."/>
            <person name="Ma J."/>
        </authorList>
    </citation>
    <scope>NUCLEOTIDE SEQUENCE [LARGE SCALE GENOMIC DNA]</scope>
    <source>
        <strain evidence="3">CCUG 61485</strain>
    </source>
</reference>
<dbReference type="Pfam" id="PF20256">
    <property type="entry name" value="MoCoBD_2"/>
    <property type="match status" value="2"/>
</dbReference>
<feature type="domain" description="Aldehyde oxidase/xanthine dehydrogenase a/b hammerhead" evidence="1">
    <location>
        <begin position="218"/>
        <end position="295"/>
    </location>
</feature>
<dbReference type="EMBL" id="JBHTMY010000001">
    <property type="protein sequence ID" value="MFD1314026.1"/>
    <property type="molecule type" value="Genomic_DNA"/>
</dbReference>
<evidence type="ECO:0000313" key="3">
    <source>
        <dbReference type="Proteomes" id="UP001597201"/>
    </source>
</evidence>
<dbReference type="SUPFAM" id="SSF56003">
    <property type="entry name" value="Molybdenum cofactor-binding domain"/>
    <property type="match status" value="2"/>
</dbReference>
<dbReference type="Pfam" id="PF02738">
    <property type="entry name" value="MoCoBD_1"/>
    <property type="match status" value="1"/>
</dbReference>
<accession>A0ABW3XYP8</accession>
<dbReference type="SMART" id="SM01008">
    <property type="entry name" value="Ald_Xan_dh_C"/>
    <property type="match status" value="1"/>
</dbReference>
<keyword evidence="3" id="KW-1185">Reference proteome</keyword>
<evidence type="ECO:0000259" key="1">
    <source>
        <dbReference type="SMART" id="SM01008"/>
    </source>
</evidence>
<organism evidence="2 3">
    <name type="scientific">Namhaeicola litoreus</name>
    <dbReference type="NCBI Taxonomy" id="1052145"/>
    <lineage>
        <taxon>Bacteria</taxon>
        <taxon>Pseudomonadati</taxon>
        <taxon>Bacteroidota</taxon>
        <taxon>Flavobacteriia</taxon>
        <taxon>Flavobacteriales</taxon>
        <taxon>Flavobacteriaceae</taxon>
        <taxon>Namhaeicola</taxon>
    </lineage>
</organism>
<dbReference type="InterPro" id="IPR000674">
    <property type="entry name" value="Ald_Oxase/Xan_DH_a/b"/>
</dbReference>
<gene>
    <name evidence="2" type="ORF">ACFQ39_00225</name>
</gene>